<feature type="domain" description="Threonine/Serine exporter ThrE" evidence="9">
    <location>
        <begin position="291"/>
        <end position="415"/>
    </location>
</feature>
<evidence type="ECO:0000259" key="8">
    <source>
        <dbReference type="Pfam" id="PF06738"/>
    </source>
</evidence>
<dbReference type="InterPro" id="IPR050539">
    <property type="entry name" value="ThrE_Dicarb/AminoAcid_Exp"/>
</dbReference>
<evidence type="ECO:0000256" key="5">
    <source>
        <dbReference type="ARBA" id="ARBA00023136"/>
    </source>
</evidence>
<feature type="transmembrane region" description="Helical" evidence="7">
    <location>
        <begin position="244"/>
        <end position="266"/>
    </location>
</feature>
<dbReference type="Pfam" id="PF06738">
    <property type="entry name" value="ThrE"/>
    <property type="match status" value="1"/>
</dbReference>
<evidence type="ECO:0000256" key="6">
    <source>
        <dbReference type="ARBA" id="ARBA00034125"/>
    </source>
</evidence>
<comment type="subcellular location">
    <subcellularLocation>
        <location evidence="1">Cell membrane</location>
        <topology evidence="1">Multi-pass membrane protein</topology>
    </subcellularLocation>
</comment>
<name>A0A417Z582_9MICO</name>
<sequence length="463" mass="47761">MTSLPSSSPPERTARSSATASADDLFSFALRIGESLLRIGASSEVVTRALLALARTNGYPDCTVNVTMGQITLGYVPTETLQPVTLVKNVGSVELDIPTLTAIEDLVGETVTGRVGVLEAFEKLNFIIDHGRSPLTLRLMGAFLMAMGFAWLLGADLAAALVAAATAVLTEFLSTGASRIMLPPFYARVLSSVLAVGAASLALALTPLTQPGVVITASIVTQLVGSASVSAVQDLLTGWLLTACGRLIEAALLTTGLVVGTMGGLTLAEKAGRSLELTAVQPALDLSQTSVAAVLIAAGYAVSCQAGPRSIILFSLLGALGHLVYTVSDRSGVSGMSSTAAAATVLGILTVLLARPMNWPASGALDIAVIPLVPGMAFYQALAGFVNHDANAAAHLFEGLATSIAIGAGAVLGQFVSSRVLWQARRAQVNHLAKRDGTSIAEAEFEAQGLTTPDFRRPFHRQA</sequence>
<feature type="domain" description="Threonine/serine exporter-like N-terminal" evidence="8">
    <location>
        <begin position="28"/>
        <end position="267"/>
    </location>
</feature>
<comment type="caution">
    <text evidence="10">The sequence shown here is derived from an EMBL/GenBank/DDBJ whole genome shotgun (WGS) entry which is preliminary data.</text>
</comment>
<dbReference type="PANTHER" id="PTHR34390">
    <property type="entry name" value="UPF0442 PROTEIN YJJB-RELATED"/>
    <property type="match status" value="1"/>
</dbReference>
<keyword evidence="2" id="KW-1003">Cell membrane</keyword>
<proteinExistence type="inferred from homology"/>
<feature type="transmembrane region" description="Helical" evidence="7">
    <location>
        <begin position="365"/>
        <end position="386"/>
    </location>
</feature>
<feature type="transmembrane region" description="Helical" evidence="7">
    <location>
        <begin position="286"/>
        <end position="303"/>
    </location>
</feature>
<evidence type="ECO:0000256" key="1">
    <source>
        <dbReference type="ARBA" id="ARBA00004651"/>
    </source>
</evidence>
<evidence type="ECO:0000259" key="9">
    <source>
        <dbReference type="Pfam" id="PF12821"/>
    </source>
</evidence>
<evidence type="ECO:0000313" key="11">
    <source>
        <dbReference type="Proteomes" id="UP000285376"/>
    </source>
</evidence>
<dbReference type="Proteomes" id="UP000285376">
    <property type="component" value="Unassembled WGS sequence"/>
</dbReference>
<accession>A0A417Z582</accession>
<gene>
    <name evidence="10" type="ORF">D1832_08920</name>
</gene>
<evidence type="ECO:0000256" key="7">
    <source>
        <dbReference type="SAM" id="Phobius"/>
    </source>
</evidence>
<feature type="transmembrane region" description="Helical" evidence="7">
    <location>
        <begin position="310"/>
        <end position="327"/>
    </location>
</feature>
<keyword evidence="5 7" id="KW-0472">Membrane</keyword>
<dbReference type="EMBL" id="QWLM01000009">
    <property type="protein sequence ID" value="RHW45502.1"/>
    <property type="molecule type" value="Genomic_DNA"/>
</dbReference>
<keyword evidence="3 7" id="KW-0812">Transmembrane</keyword>
<evidence type="ECO:0000256" key="2">
    <source>
        <dbReference type="ARBA" id="ARBA00022475"/>
    </source>
</evidence>
<organism evidence="10 11">
    <name type="scientific">Dermacoccus abyssi</name>
    <dbReference type="NCBI Taxonomy" id="322596"/>
    <lineage>
        <taxon>Bacteria</taxon>
        <taxon>Bacillati</taxon>
        <taxon>Actinomycetota</taxon>
        <taxon>Actinomycetes</taxon>
        <taxon>Micrococcales</taxon>
        <taxon>Dermacoccaceae</taxon>
        <taxon>Dermacoccus</taxon>
    </lineage>
</organism>
<dbReference type="GO" id="GO:0022857">
    <property type="term" value="F:transmembrane transporter activity"/>
    <property type="evidence" value="ECO:0007669"/>
    <property type="project" value="InterPro"/>
</dbReference>
<keyword evidence="4 7" id="KW-1133">Transmembrane helix</keyword>
<dbReference type="Pfam" id="PF12821">
    <property type="entry name" value="ThrE_2"/>
    <property type="match status" value="1"/>
</dbReference>
<feature type="transmembrane region" description="Helical" evidence="7">
    <location>
        <begin position="392"/>
        <end position="416"/>
    </location>
</feature>
<evidence type="ECO:0008006" key="12">
    <source>
        <dbReference type="Google" id="ProtNLM"/>
    </source>
</evidence>
<dbReference type="GO" id="GO:0005886">
    <property type="term" value="C:plasma membrane"/>
    <property type="evidence" value="ECO:0007669"/>
    <property type="project" value="UniProtKB-SubCell"/>
</dbReference>
<evidence type="ECO:0000256" key="4">
    <source>
        <dbReference type="ARBA" id="ARBA00022989"/>
    </source>
</evidence>
<feature type="transmembrane region" description="Helical" evidence="7">
    <location>
        <begin position="212"/>
        <end position="232"/>
    </location>
</feature>
<dbReference type="GO" id="GO:0015744">
    <property type="term" value="P:succinate transport"/>
    <property type="evidence" value="ECO:0007669"/>
    <property type="project" value="TreeGrafter"/>
</dbReference>
<protein>
    <recommendedName>
        <fullName evidence="12">Threonine/serine exporter family protein</fullName>
    </recommendedName>
</protein>
<dbReference type="InterPro" id="IPR024528">
    <property type="entry name" value="ThrE_2"/>
</dbReference>
<evidence type="ECO:0000313" key="10">
    <source>
        <dbReference type="EMBL" id="RHW45502.1"/>
    </source>
</evidence>
<comment type="similarity">
    <text evidence="6">Belongs to the ThrE exporter (TC 2.A.79) family.</text>
</comment>
<evidence type="ECO:0000256" key="3">
    <source>
        <dbReference type="ARBA" id="ARBA00022692"/>
    </source>
</evidence>
<feature type="transmembrane region" description="Helical" evidence="7">
    <location>
        <begin position="185"/>
        <end position="206"/>
    </location>
</feature>
<dbReference type="AlphaFoldDB" id="A0A417Z582"/>
<reference evidence="10 11" key="1">
    <citation type="submission" date="2018-08" db="EMBL/GenBank/DDBJ databases">
        <title>Whole genome sequence analysis of Dermacoccus abyssi bacteria isolated from Deep Mariana trench Micromonospora spp reveals genes involved in the environmental adaptation and production of secondary metabolites.</title>
        <authorList>
            <person name="Abdel-Mageed W.M."/>
            <person name="Lehri B."/>
            <person name="Nouioui I."/>
            <person name="Goodfellow I."/>
            <person name="Jaspars M."/>
            <person name="Karlyshev A."/>
        </authorList>
    </citation>
    <scope>NUCLEOTIDE SEQUENCE [LARGE SCALE GENOMIC DNA]</scope>
    <source>
        <strain evidence="10 11">MT1.1</strain>
    </source>
</reference>
<dbReference type="InterPro" id="IPR010619">
    <property type="entry name" value="ThrE-like_N"/>
</dbReference>
<feature type="transmembrane region" description="Helical" evidence="7">
    <location>
        <begin position="333"/>
        <end position="353"/>
    </location>
</feature>